<dbReference type="CDD" id="cd00093">
    <property type="entry name" value="HTH_XRE"/>
    <property type="match status" value="1"/>
</dbReference>
<feature type="compositionally biased region" description="Basic and acidic residues" evidence="1">
    <location>
        <begin position="155"/>
        <end position="177"/>
    </location>
</feature>
<dbReference type="Proteomes" id="UP000659496">
    <property type="component" value="Unassembled WGS sequence"/>
</dbReference>
<dbReference type="InterPro" id="IPR025194">
    <property type="entry name" value="RodZ-like_C"/>
</dbReference>
<dbReference type="Gene3D" id="1.10.260.40">
    <property type="entry name" value="lambda repressor-like DNA-binding domains"/>
    <property type="match status" value="1"/>
</dbReference>
<keyword evidence="5" id="KW-1185">Reference proteome</keyword>
<keyword evidence="2" id="KW-1133">Transmembrane helix</keyword>
<keyword evidence="2" id="KW-0812">Transmembrane</keyword>
<gene>
    <name evidence="4" type="ORF">H9659_01795</name>
</gene>
<evidence type="ECO:0000313" key="5">
    <source>
        <dbReference type="Proteomes" id="UP000659496"/>
    </source>
</evidence>
<evidence type="ECO:0000256" key="2">
    <source>
        <dbReference type="SAM" id="Phobius"/>
    </source>
</evidence>
<dbReference type="InterPro" id="IPR001387">
    <property type="entry name" value="Cro/C1-type_HTH"/>
</dbReference>
<accession>A0ABR8PFW5</accession>
<dbReference type="Pfam" id="PF13464">
    <property type="entry name" value="RodZ_C"/>
    <property type="match status" value="1"/>
</dbReference>
<name>A0ABR8PFW5_9BACL</name>
<dbReference type="PANTHER" id="PTHR34475:SF1">
    <property type="entry name" value="CYTOSKELETON PROTEIN RODZ"/>
    <property type="match status" value="1"/>
</dbReference>
<organism evidence="4 5">
    <name type="scientific">Sporosarcina gallistercoris</name>
    <dbReference type="NCBI Taxonomy" id="2762245"/>
    <lineage>
        <taxon>Bacteria</taxon>
        <taxon>Bacillati</taxon>
        <taxon>Bacillota</taxon>
        <taxon>Bacilli</taxon>
        <taxon>Bacillales</taxon>
        <taxon>Caryophanaceae</taxon>
        <taxon>Sporosarcina</taxon>
    </lineage>
</organism>
<feature type="compositionally biased region" description="Polar residues" evidence="1">
    <location>
        <begin position="195"/>
        <end position="206"/>
    </location>
</feature>
<evidence type="ECO:0000259" key="3">
    <source>
        <dbReference type="PROSITE" id="PS50943"/>
    </source>
</evidence>
<proteinExistence type="predicted"/>
<dbReference type="PANTHER" id="PTHR34475">
    <property type="match status" value="1"/>
</dbReference>
<reference evidence="4 5" key="1">
    <citation type="submission" date="2020-08" db="EMBL/GenBank/DDBJ databases">
        <title>A Genomic Blueprint of the Chicken Gut Microbiome.</title>
        <authorList>
            <person name="Gilroy R."/>
            <person name="Ravi A."/>
            <person name="Getino M."/>
            <person name="Pursley I."/>
            <person name="Horton D.L."/>
            <person name="Alikhan N.-F."/>
            <person name="Baker D."/>
            <person name="Gharbi K."/>
            <person name="Hall N."/>
            <person name="Watson M."/>
            <person name="Adriaenssens E.M."/>
            <person name="Foster-Nyarko E."/>
            <person name="Jarju S."/>
            <person name="Secka A."/>
            <person name="Antonio M."/>
            <person name="Oren A."/>
            <person name="Chaudhuri R."/>
            <person name="La Ragione R.M."/>
            <person name="Hildebrand F."/>
            <person name="Pallen M.J."/>
        </authorList>
    </citation>
    <scope>NUCLEOTIDE SEQUENCE [LARGE SCALE GENOMIC DNA]</scope>
    <source>
        <strain evidence="4 5">Sa3CUA8</strain>
    </source>
</reference>
<dbReference type="Pfam" id="PF13413">
    <property type="entry name" value="HTH_25"/>
    <property type="match status" value="1"/>
</dbReference>
<protein>
    <submittedName>
        <fullName evidence="4">Helix-turn-helix domain-containing protein</fullName>
    </submittedName>
</protein>
<dbReference type="InterPro" id="IPR050400">
    <property type="entry name" value="Bact_Cytoskel_RodZ"/>
</dbReference>
<comment type="caution">
    <text evidence="4">The sequence shown here is derived from an EMBL/GenBank/DDBJ whole genome shotgun (WGS) entry which is preliminary data.</text>
</comment>
<sequence>MIKLSGLGDRLKEARKANGYTLDDLQAITKIQKRYLAGIENEDYSMMPGSFYVRAFIKQYAEAVGLEAQEMLSLYRENESSEQMKEEEIQRSAPQLSQKAGYMKSGRMNEVLPKIITALFIIVILAVVIFLYKHQANTPKPEELETSDEITVDNNKQDEPKTDVNKDEEGKDTSAKDDEPEEPEEKPEEVPAPEQTLTQGAVNGPTTTFALEKSDTFTLSIKVKDGGESWIGVTNQNGQELLPNGARVMKNGETEELDLTDQQSARVRVGRTQFTEILVNGEPLTYPNDTVTQNIIIEYKK</sequence>
<dbReference type="EMBL" id="JACSQY010000001">
    <property type="protein sequence ID" value="MBD7907065.1"/>
    <property type="molecule type" value="Genomic_DNA"/>
</dbReference>
<feature type="transmembrane region" description="Helical" evidence="2">
    <location>
        <begin position="111"/>
        <end position="132"/>
    </location>
</feature>
<feature type="domain" description="HTH cro/C1-type" evidence="3">
    <location>
        <begin position="11"/>
        <end position="45"/>
    </location>
</feature>
<dbReference type="PROSITE" id="PS50943">
    <property type="entry name" value="HTH_CROC1"/>
    <property type="match status" value="1"/>
</dbReference>
<evidence type="ECO:0000313" key="4">
    <source>
        <dbReference type="EMBL" id="MBD7907065.1"/>
    </source>
</evidence>
<evidence type="ECO:0000256" key="1">
    <source>
        <dbReference type="SAM" id="MobiDB-lite"/>
    </source>
</evidence>
<feature type="compositionally biased region" description="Acidic residues" evidence="1">
    <location>
        <begin position="178"/>
        <end position="187"/>
    </location>
</feature>
<dbReference type="SUPFAM" id="SSF47413">
    <property type="entry name" value="lambda repressor-like DNA-binding domains"/>
    <property type="match status" value="1"/>
</dbReference>
<dbReference type="InterPro" id="IPR010982">
    <property type="entry name" value="Lambda_DNA-bd_dom_sf"/>
</dbReference>
<feature type="region of interest" description="Disordered" evidence="1">
    <location>
        <begin position="138"/>
        <end position="206"/>
    </location>
</feature>
<keyword evidence="2" id="KW-0472">Membrane</keyword>